<feature type="signal peptide" evidence="2">
    <location>
        <begin position="1"/>
        <end position="30"/>
    </location>
</feature>
<evidence type="ECO:0000256" key="1">
    <source>
        <dbReference type="SAM" id="Phobius"/>
    </source>
</evidence>
<keyword evidence="1" id="KW-1133">Transmembrane helix</keyword>
<name>A0A067M7W8_BOTB1</name>
<keyword evidence="4" id="KW-1185">Reference proteome</keyword>
<sequence length="111" mass="12086">MNPTCLRTTAIGRRGVSMTLVLDHLALVLGQRIHVTRTPSPRLTYLATISTSSFTWLENTSTDKTPAGAAFFSPLLVVFASLHITGLMVAYLHRTRLGHHSLLAPFLASSI</sequence>
<dbReference type="InParanoid" id="A0A067M7W8"/>
<proteinExistence type="predicted"/>
<feature type="chain" id="PRO_5001641168" evidence="2">
    <location>
        <begin position="31"/>
        <end position="111"/>
    </location>
</feature>
<keyword evidence="1" id="KW-0472">Membrane</keyword>
<feature type="transmembrane region" description="Helical" evidence="1">
    <location>
        <begin position="71"/>
        <end position="92"/>
    </location>
</feature>
<accession>A0A067M7W8</accession>
<keyword evidence="1" id="KW-0812">Transmembrane</keyword>
<dbReference type="AlphaFoldDB" id="A0A067M7W8"/>
<organism evidence="3 4">
    <name type="scientific">Botryobasidium botryosum (strain FD-172 SS1)</name>
    <dbReference type="NCBI Taxonomy" id="930990"/>
    <lineage>
        <taxon>Eukaryota</taxon>
        <taxon>Fungi</taxon>
        <taxon>Dikarya</taxon>
        <taxon>Basidiomycota</taxon>
        <taxon>Agaricomycotina</taxon>
        <taxon>Agaricomycetes</taxon>
        <taxon>Cantharellales</taxon>
        <taxon>Botryobasidiaceae</taxon>
        <taxon>Botryobasidium</taxon>
    </lineage>
</organism>
<reference evidence="4" key="1">
    <citation type="journal article" date="2014" name="Proc. Natl. Acad. Sci. U.S.A.">
        <title>Extensive sampling of basidiomycete genomes demonstrates inadequacy of the white-rot/brown-rot paradigm for wood decay fungi.</title>
        <authorList>
            <person name="Riley R."/>
            <person name="Salamov A.A."/>
            <person name="Brown D.W."/>
            <person name="Nagy L.G."/>
            <person name="Floudas D."/>
            <person name="Held B.W."/>
            <person name="Levasseur A."/>
            <person name="Lombard V."/>
            <person name="Morin E."/>
            <person name="Otillar R."/>
            <person name="Lindquist E.A."/>
            <person name="Sun H."/>
            <person name="LaButti K.M."/>
            <person name="Schmutz J."/>
            <person name="Jabbour D."/>
            <person name="Luo H."/>
            <person name="Baker S.E."/>
            <person name="Pisabarro A.G."/>
            <person name="Walton J.D."/>
            <person name="Blanchette R.A."/>
            <person name="Henrissat B."/>
            <person name="Martin F."/>
            <person name="Cullen D."/>
            <person name="Hibbett D.S."/>
            <person name="Grigoriev I.V."/>
        </authorList>
    </citation>
    <scope>NUCLEOTIDE SEQUENCE [LARGE SCALE GENOMIC DNA]</scope>
    <source>
        <strain evidence="4">FD-172 SS1</strain>
    </source>
</reference>
<protein>
    <submittedName>
        <fullName evidence="3">Uncharacterized protein</fullName>
    </submittedName>
</protein>
<evidence type="ECO:0000313" key="3">
    <source>
        <dbReference type="EMBL" id="KDQ10795.1"/>
    </source>
</evidence>
<dbReference type="HOGENOM" id="CLU_144268_0_0_1"/>
<dbReference type="EMBL" id="KL198064">
    <property type="protein sequence ID" value="KDQ10795.1"/>
    <property type="molecule type" value="Genomic_DNA"/>
</dbReference>
<gene>
    <name evidence="3" type="ORF">BOTBODRAFT_35906</name>
</gene>
<dbReference type="Proteomes" id="UP000027195">
    <property type="component" value="Unassembled WGS sequence"/>
</dbReference>
<evidence type="ECO:0000256" key="2">
    <source>
        <dbReference type="SAM" id="SignalP"/>
    </source>
</evidence>
<keyword evidence="2" id="KW-0732">Signal</keyword>
<evidence type="ECO:0000313" key="4">
    <source>
        <dbReference type="Proteomes" id="UP000027195"/>
    </source>
</evidence>